<dbReference type="EMBL" id="CP035503">
    <property type="protein sequence ID" value="QDL36854.1"/>
    <property type="molecule type" value="Genomic_DNA"/>
</dbReference>
<evidence type="ECO:0000259" key="2">
    <source>
        <dbReference type="Pfam" id="PF09863"/>
    </source>
</evidence>
<accession>A0A515D8Z8</accession>
<dbReference type="Pfam" id="PF09863">
    <property type="entry name" value="DUF2090"/>
    <property type="match status" value="1"/>
</dbReference>
<dbReference type="InterPro" id="IPR050552">
    <property type="entry name" value="LacD_aldolase"/>
</dbReference>
<feature type="domain" description="DUF2090" evidence="2">
    <location>
        <begin position="7"/>
        <end position="301"/>
    </location>
</feature>
<dbReference type="GO" id="GO:1902777">
    <property type="term" value="P:6-sulfoquinovose(1-) catabolic process"/>
    <property type="evidence" value="ECO:0007669"/>
    <property type="project" value="TreeGrafter"/>
</dbReference>
<dbReference type="RefSeq" id="WP_142818013.1">
    <property type="nucleotide sequence ID" value="NZ_CP035503.1"/>
</dbReference>
<dbReference type="Gene3D" id="3.20.20.70">
    <property type="entry name" value="Aldolase class I"/>
    <property type="match status" value="1"/>
</dbReference>
<evidence type="ECO:0000313" key="4">
    <source>
        <dbReference type="Proteomes" id="UP000316798"/>
    </source>
</evidence>
<organism evidence="3 4">
    <name type="scientific">Rhodoferax sediminis</name>
    <dbReference type="NCBI Taxonomy" id="2509614"/>
    <lineage>
        <taxon>Bacteria</taxon>
        <taxon>Pseudomonadati</taxon>
        <taxon>Pseudomonadota</taxon>
        <taxon>Betaproteobacteria</taxon>
        <taxon>Burkholderiales</taxon>
        <taxon>Comamonadaceae</taxon>
        <taxon>Rhodoferax</taxon>
    </lineage>
</organism>
<gene>
    <name evidence="3" type="ORF">EUB48_05755</name>
</gene>
<dbReference type="InterPro" id="IPR018659">
    <property type="entry name" value="DUF2090"/>
</dbReference>
<dbReference type="Proteomes" id="UP000316798">
    <property type="component" value="Chromosome"/>
</dbReference>
<sequence length="324" mass="36095">MSLGYTESLYLLPFDHRGSYVTGMFHFKPPLTADEHDRVVRSKRLIYEGFRQALAGPVPVGAAGILVDEEFGADILRDAAASGYVTAISVEKSGSDEFQFEYGDAFAAHLEAFKPTFAKVLVRYNPEGDAALNQRQTARLKQLSEHCRSADQRFMFELLVPATKAQMESVRADKNAYDEQLRPALMRQTIRSLQDAGVEPDVWKIEGLERMEDCERLVEIARRDGRGDVGCIVLGRGADETKVIHWLKTAASVPGFIGFAVGRTTFWDAVEGFESKALTREDAVSQVAKRYGEWVEIYENARHSLTSPSRAATKNIVTGGPPWR</sequence>
<dbReference type="OrthoDB" id="111160at2"/>
<evidence type="ECO:0000313" key="3">
    <source>
        <dbReference type="EMBL" id="QDL36854.1"/>
    </source>
</evidence>
<protein>
    <submittedName>
        <fullName evidence="3">DUF2090 domain-containing protein</fullName>
    </submittedName>
</protein>
<dbReference type="SUPFAM" id="SSF51569">
    <property type="entry name" value="Aldolase"/>
    <property type="match status" value="1"/>
</dbReference>
<dbReference type="InterPro" id="IPR013785">
    <property type="entry name" value="Aldolase_TIM"/>
</dbReference>
<dbReference type="GO" id="GO:0061595">
    <property type="term" value="F:6-deoxy-6-sulfofructose-1-phosphate aldolase activity"/>
    <property type="evidence" value="ECO:0007669"/>
    <property type="project" value="TreeGrafter"/>
</dbReference>
<name>A0A515D8Z8_9BURK</name>
<dbReference type="KEGG" id="rhf:EUB48_05755"/>
<keyword evidence="4" id="KW-1185">Reference proteome</keyword>
<keyword evidence="1" id="KW-0456">Lyase</keyword>
<proteinExistence type="predicted"/>
<evidence type="ECO:0000256" key="1">
    <source>
        <dbReference type="ARBA" id="ARBA00023239"/>
    </source>
</evidence>
<dbReference type="PANTHER" id="PTHR39340">
    <property type="entry name" value="SULFOFRUCTOSEPHOSPHATE ALDOLASE"/>
    <property type="match status" value="1"/>
</dbReference>
<dbReference type="AlphaFoldDB" id="A0A515D8Z8"/>
<dbReference type="PANTHER" id="PTHR39340:SF1">
    <property type="entry name" value="SULFOFRUCTOSEPHOSPHATE ALDOLASE"/>
    <property type="match status" value="1"/>
</dbReference>
<reference evidence="3 4" key="1">
    <citation type="submission" date="2019-01" db="EMBL/GenBank/DDBJ databases">
        <title>Genomic insights into a novel species Rhodoferax sp.</title>
        <authorList>
            <person name="Jin L."/>
        </authorList>
    </citation>
    <scope>NUCLEOTIDE SEQUENCE [LARGE SCALE GENOMIC DNA]</scope>
    <source>
        <strain evidence="3 4">CHu59-6-5</strain>
    </source>
</reference>